<evidence type="ECO:0000313" key="3">
    <source>
        <dbReference type="Proteomes" id="UP001196413"/>
    </source>
</evidence>
<feature type="transmembrane region" description="Helical" evidence="1">
    <location>
        <begin position="31"/>
        <end position="53"/>
    </location>
</feature>
<name>A0AAD5MUN4_PARTN</name>
<protein>
    <submittedName>
        <fullName evidence="2">Uncharacterized protein</fullName>
    </submittedName>
</protein>
<reference evidence="2" key="1">
    <citation type="submission" date="2021-06" db="EMBL/GenBank/DDBJ databases">
        <title>Parelaphostrongylus tenuis whole genome reference sequence.</title>
        <authorList>
            <person name="Garwood T.J."/>
            <person name="Larsen P.A."/>
            <person name="Fountain-Jones N.M."/>
            <person name="Garbe J.R."/>
            <person name="Macchietto M.G."/>
            <person name="Kania S.A."/>
            <person name="Gerhold R.W."/>
            <person name="Richards J.E."/>
            <person name="Wolf T.M."/>
        </authorList>
    </citation>
    <scope>NUCLEOTIDE SEQUENCE</scope>
    <source>
        <strain evidence="2">MNPRO001-30</strain>
        <tissue evidence="2">Meninges</tissue>
    </source>
</reference>
<proteinExistence type="predicted"/>
<keyword evidence="1" id="KW-0472">Membrane</keyword>
<comment type="caution">
    <text evidence="2">The sequence shown here is derived from an EMBL/GenBank/DDBJ whole genome shotgun (WGS) entry which is preliminary data.</text>
</comment>
<keyword evidence="1" id="KW-1133">Transmembrane helix</keyword>
<keyword evidence="1" id="KW-0812">Transmembrane</keyword>
<dbReference type="EMBL" id="JAHQIW010005101">
    <property type="protein sequence ID" value="KAJ1364907.1"/>
    <property type="molecule type" value="Genomic_DNA"/>
</dbReference>
<dbReference type="AlphaFoldDB" id="A0AAD5MUN4"/>
<evidence type="ECO:0000313" key="2">
    <source>
        <dbReference type="EMBL" id="KAJ1364907.1"/>
    </source>
</evidence>
<evidence type="ECO:0000256" key="1">
    <source>
        <dbReference type="SAM" id="Phobius"/>
    </source>
</evidence>
<gene>
    <name evidence="2" type="ORF">KIN20_025098</name>
</gene>
<sequence>MPTARLPTSAEPVHSALHQEVMLSTVTLFNAVFALVIADFSPSFNAFLTNAYGKYFADRMARRDMGAAGSFGGGNHVAGRRTAFVFTF</sequence>
<organism evidence="2 3">
    <name type="scientific">Parelaphostrongylus tenuis</name>
    <name type="common">Meningeal worm</name>
    <dbReference type="NCBI Taxonomy" id="148309"/>
    <lineage>
        <taxon>Eukaryota</taxon>
        <taxon>Metazoa</taxon>
        <taxon>Ecdysozoa</taxon>
        <taxon>Nematoda</taxon>
        <taxon>Chromadorea</taxon>
        <taxon>Rhabditida</taxon>
        <taxon>Rhabditina</taxon>
        <taxon>Rhabditomorpha</taxon>
        <taxon>Strongyloidea</taxon>
        <taxon>Metastrongylidae</taxon>
        <taxon>Parelaphostrongylus</taxon>
    </lineage>
</organism>
<accession>A0AAD5MUN4</accession>
<keyword evidence="3" id="KW-1185">Reference proteome</keyword>
<dbReference type="Proteomes" id="UP001196413">
    <property type="component" value="Unassembled WGS sequence"/>
</dbReference>